<keyword evidence="3" id="KW-1185">Reference proteome</keyword>
<dbReference type="OrthoDB" id="10364321at2759"/>
<feature type="chain" id="PRO_5016446916" evidence="1">
    <location>
        <begin position="30"/>
        <end position="89"/>
    </location>
</feature>
<gene>
    <name evidence="2" type="ORF">TSUD_323910</name>
</gene>
<protein>
    <submittedName>
        <fullName evidence="2">Uncharacterized protein</fullName>
    </submittedName>
</protein>
<dbReference type="EMBL" id="DF973582">
    <property type="protein sequence ID" value="GAU35254.1"/>
    <property type="molecule type" value="Genomic_DNA"/>
</dbReference>
<organism evidence="2 3">
    <name type="scientific">Trifolium subterraneum</name>
    <name type="common">Subterranean clover</name>
    <dbReference type="NCBI Taxonomy" id="3900"/>
    <lineage>
        <taxon>Eukaryota</taxon>
        <taxon>Viridiplantae</taxon>
        <taxon>Streptophyta</taxon>
        <taxon>Embryophyta</taxon>
        <taxon>Tracheophyta</taxon>
        <taxon>Spermatophyta</taxon>
        <taxon>Magnoliopsida</taxon>
        <taxon>eudicotyledons</taxon>
        <taxon>Gunneridae</taxon>
        <taxon>Pentapetalae</taxon>
        <taxon>rosids</taxon>
        <taxon>fabids</taxon>
        <taxon>Fabales</taxon>
        <taxon>Fabaceae</taxon>
        <taxon>Papilionoideae</taxon>
        <taxon>50 kb inversion clade</taxon>
        <taxon>NPAAA clade</taxon>
        <taxon>Hologalegina</taxon>
        <taxon>IRL clade</taxon>
        <taxon>Trifolieae</taxon>
        <taxon>Trifolium</taxon>
    </lineage>
</organism>
<reference evidence="3" key="1">
    <citation type="journal article" date="2017" name="Front. Plant Sci.">
        <title>Climate Clever Clovers: New Paradigm to Reduce the Environmental Footprint of Ruminants by Breeding Low Methanogenic Forages Utilizing Haplotype Variation.</title>
        <authorList>
            <person name="Kaur P."/>
            <person name="Appels R."/>
            <person name="Bayer P.E."/>
            <person name="Keeble-Gagnere G."/>
            <person name="Wang J."/>
            <person name="Hirakawa H."/>
            <person name="Shirasawa K."/>
            <person name="Vercoe P."/>
            <person name="Stefanova K."/>
            <person name="Durmic Z."/>
            <person name="Nichols P."/>
            <person name="Revell C."/>
            <person name="Isobe S.N."/>
            <person name="Edwards D."/>
            <person name="Erskine W."/>
        </authorList>
    </citation>
    <scope>NUCLEOTIDE SEQUENCE [LARGE SCALE GENOMIC DNA]</scope>
    <source>
        <strain evidence="3">cv. Daliak</strain>
    </source>
</reference>
<accession>A0A2Z6MRH9</accession>
<proteinExistence type="predicted"/>
<evidence type="ECO:0000256" key="1">
    <source>
        <dbReference type="SAM" id="SignalP"/>
    </source>
</evidence>
<dbReference type="Proteomes" id="UP000242715">
    <property type="component" value="Unassembled WGS sequence"/>
</dbReference>
<dbReference type="AlphaFoldDB" id="A0A2Z6MRH9"/>
<evidence type="ECO:0000313" key="3">
    <source>
        <dbReference type="Proteomes" id="UP000242715"/>
    </source>
</evidence>
<feature type="signal peptide" evidence="1">
    <location>
        <begin position="1"/>
        <end position="29"/>
    </location>
</feature>
<name>A0A2Z6MRH9_TRISU</name>
<sequence>MSAWTLTRHRFVFLLLDCTLLMRLLMRHCETLQNGVNDASEAISCMKDADRHLSSPSTSMAVEQIAILIVENAGTIKEDVNELWIKCIR</sequence>
<evidence type="ECO:0000313" key="2">
    <source>
        <dbReference type="EMBL" id="GAU35254.1"/>
    </source>
</evidence>
<keyword evidence="1" id="KW-0732">Signal</keyword>